<sequence>MDSVTNWVDKIQENLQRYQNVVELYRSISIWCNQIEKVFTINLNLLDFPHGIGLKKIPFLKGWPTRKIIHLIETGKLSKKFTNFQKWNIHTNRSLFNQIKAKLLVWDYYLSFLEGNYYKTWIIEEVLYTKNLFLFRGLLWKNENFTMIVGLIKYKGNKKFTNDHCSFFTALLTSKEISDTAKKIDKISKIDRIWYNYQNKDINQYSKLS</sequence>
<dbReference type="AlphaFoldDB" id="A0A014M1I7"/>
<evidence type="ECO:0000313" key="1">
    <source>
        <dbReference type="EMBL" id="EXU60828.1"/>
    </source>
</evidence>
<dbReference type="PATRIC" id="fig|1188239.3.peg.1657"/>
<dbReference type="eggNOG" id="ENOG5031YMY">
    <property type="taxonomic scope" value="Bacteria"/>
</dbReference>
<dbReference type="Proteomes" id="UP000020977">
    <property type="component" value="Unassembled WGS sequence"/>
</dbReference>
<accession>A0A014M1I7</accession>
<dbReference type="RefSeq" id="WP_044284516.1">
    <property type="nucleotide sequence ID" value="NZ_JFAD01000037.1"/>
</dbReference>
<reference evidence="1 2" key="1">
    <citation type="submission" date="2014-03" db="EMBL/GenBank/DDBJ databases">
        <title>Genome sequence of Mycoplasma ovipneumoniae strain 14811.</title>
        <authorList>
            <person name="Sirand-Pugnet P."/>
            <person name="Breton M."/>
            <person name="Dordet-Frisoni E."/>
            <person name="Baranowski E."/>
            <person name="Barre A."/>
            <person name="Couture C."/>
            <person name="Dupuy V."/>
            <person name="Gaurivaud P."/>
            <person name="Jacob D."/>
            <person name="Lemaitre C."/>
            <person name="Manso-Silvan L."/>
            <person name="Nikolski M."/>
            <person name="Nouvel L.-X."/>
            <person name="Poumarat F."/>
            <person name="Tardy F."/>
            <person name="Thebault P."/>
            <person name="Theil S."/>
            <person name="Citti C."/>
            <person name="Thiaucourt F."/>
            <person name="Blanchard A."/>
        </authorList>
    </citation>
    <scope>NUCLEOTIDE SEQUENCE [LARGE SCALE GENOMIC DNA]</scope>
    <source>
        <strain evidence="1 2">14811</strain>
    </source>
</reference>
<comment type="caution">
    <text evidence="1">The sequence shown here is derived from an EMBL/GenBank/DDBJ whole genome shotgun (WGS) entry which is preliminary data.</text>
</comment>
<organism evidence="1 2">
    <name type="scientific">Mesomycoplasma ovipneumoniae 14811</name>
    <dbReference type="NCBI Taxonomy" id="1188239"/>
    <lineage>
        <taxon>Bacteria</taxon>
        <taxon>Bacillati</taxon>
        <taxon>Mycoplasmatota</taxon>
        <taxon>Mycoplasmoidales</taxon>
        <taxon>Metamycoplasmataceae</taxon>
        <taxon>Mesomycoplasma</taxon>
    </lineage>
</organism>
<protein>
    <submittedName>
        <fullName evidence="1">Uncharacterized protein</fullName>
    </submittedName>
</protein>
<proteinExistence type="predicted"/>
<gene>
    <name evidence="1" type="ORF">MOVI_7050</name>
</gene>
<name>A0A014M1I7_9BACT</name>
<dbReference type="EMBL" id="JFAD01000037">
    <property type="protein sequence ID" value="EXU60828.1"/>
    <property type="molecule type" value="Genomic_DNA"/>
</dbReference>
<evidence type="ECO:0000313" key="2">
    <source>
        <dbReference type="Proteomes" id="UP000020977"/>
    </source>
</evidence>